<gene>
    <name evidence="1" type="ORF">P0Y65_15745</name>
</gene>
<dbReference type="Proteomes" id="UP001217476">
    <property type="component" value="Chromosome"/>
</dbReference>
<dbReference type="AlphaFoldDB" id="A0AAJ5VT12"/>
<organism evidence="1 2">
    <name type="scientific">Candidatus Devosia phytovorans</name>
    <dbReference type="NCBI Taxonomy" id="3121372"/>
    <lineage>
        <taxon>Bacteria</taxon>
        <taxon>Pseudomonadati</taxon>
        <taxon>Pseudomonadota</taxon>
        <taxon>Alphaproteobacteria</taxon>
        <taxon>Hyphomicrobiales</taxon>
        <taxon>Devosiaceae</taxon>
        <taxon>Devosia</taxon>
    </lineage>
</organism>
<dbReference type="EMBL" id="CP119312">
    <property type="protein sequence ID" value="WEK03631.1"/>
    <property type="molecule type" value="Genomic_DNA"/>
</dbReference>
<protein>
    <submittedName>
        <fullName evidence="1">Type VI secretion system-associated protein TagO</fullName>
    </submittedName>
</protein>
<reference evidence="1" key="1">
    <citation type="submission" date="2023-03" db="EMBL/GenBank/DDBJ databases">
        <title>Andean soil-derived lignocellulolytic bacterial consortium as a source of novel taxa and putative plastic-active enzymes.</title>
        <authorList>
            <person name="Diaz-Garcia L."/>
            <person name="Chuvochina M."/>
            <person name="Feuerriegel G."/>
            <person name="Bunk B."/>
            <person name="Sproer C."/>
            <person name="Streit W.R."/>
            <person name="Rodriguez L.M."/>
            <person name="Overmann J."/>
            <person name="Jimenez D.J."/>
        </authorList>
    </citation>
    <scope>NUCLEOTIDE SEQUENCE</scope>
    <source>
        <strain evidence="1">MAG 4196</strain>
    </source>
</reference>
<name>A0AAJ5VT12_9HYPH</name>
<proteinExistence type="predicted"/>
<evidence type="ECO:0000313" key="1">
    <source>
        <dbReference type="EMBL" id="WEK03631.1"/>
    </source>
</evidence>
<evidence type="ECO:0000313" key="2">
    <source>
        <dbReference type="Proteomes" id="UP001217476"/>
    </source>
</evidence>
<accession>A0AAJ5VT12</accession>
<sequence length="212" mass="22578">MMLGRIAGLILVGIITSSPATTLGVEDGELANCAIIPGELSRLDCFDALATEAGFAPIAATATETAGTGKWTVRSEINHLDGSETIVVRLQADEEQYRPRGPATFVARCQSHQAQAYIYWGHFLGNTDNQFQDVVVRFGSEPAQTQRWTLSSSGDATYSPSLSTSLLAEMVANPTFVAQTTPADREPVTAFFDTAGMKNALGSLLEGCDLSL</sequence>